<evidence type="ECO:0000256" key="1">
    <source>
        <dbReference type="SAM" id="MobiDB-lite"/>
    </source>
</evidence>
<proteinExistence type="predicted"/>
<gene>
    <name evidence="2" type="ORF">SCHPADRAFT_600280</name>
</gene>
<feature type="region of interest" description="Disordered" evidence="1">
    <location>
        <begin position="106"/>
        <end position="131"/>
    </location>
</feature>
<protein>
    <submittedName>
        <fullName evidence="2">Uncharacterized protein</fullName>
    </submittedName>
</protein>
<sequence length="162" mass="18318">MSGFPTLRDRWTPRRPFVRIRCVRGRRSGGQAGKQQLTADVSVIYFGRGMTTRVGFRDSWDGGATPIARVRYVAKSPNRGRRRLARTKGLWLQSYDHCPDTTFESHAEGVDDGLNRPSLPRRESSEPPASTYMTASIRPYIAVRLGLGDVCKRLHRTNEVRA</sequence>
<dbReference type="Proteomes" id="UP000053477">
    <property type="component" value="Unassembled WGS sequence"/>
</dbReference>
<keyword evidence="3" id="KW-1185">Reference proteome</keyword>
<dbReference type="EMBL" id="KQ086082">
    <property type="protein sequence ID" value="KLO08658.1"/>
    <property type="molecule type" value="Genomic_DNA"/>
</dbReference>
<name>A0A0H2RGI0_9AGAM</name>
<dbReference type="AlphaFoldDB" id="A0A0H2RGI0"/>
<accession>A0A0H2RGI0</accession>
<dbReference type="InParanoid" id="A0A0H2RGI0"/>
<reference evidence="2 3" key="1">
    <citation type="submission" date="2015-04" db="EMBL/GenBank/DDBJ databases">
        <title>Complete genome sequence of Schizopora paradoxa KUC8140, a cosmopolitan wood degrader in East Asia.</title>
        <authorList>
            <consortium name="DOE Joint Genome Institute"/>
            <person name="Min B."/>
            <person name="Park H."/>
            <person name="Jang Y."/>
            <person name="Kim J.-J."/>
            <person name="Kim K.H."/>
            <person name="Pangilinan J."/>
            <person name="Lipzen A."/>
            <person name="Riley R."/>
            <person name="Grigoriev I.V."/>
            <person name="Spatafora J.W."/>
            <person name="Choi I.-G."/>
        </authorList>
    </citation>
    <scope>NUCLEOTIDE SEQUENCE [LARGE SCALE GENOMIC DNA]</scope>
    <source>
        <strain evidence="2 3">KUC8140</strain>
    </source>
</reference>
<evidence type="ECO:0000313" key="2">
    <source>
        <dbReference type="EMBL" id="KLO08658.1"/>
    </source>
</evidence>
<organism evidence="2 3">
    <name type="scientific">Schizopora paradoxa</name>
    <dbReference type="NCBI Taxonomy" id="27342"/>
    <lineage>
        <taxon>Eukaryota</taxon>
        <taxon>Fungi</taxon>
        <taxon>Dikarya</taxon>
        <taxon>Basidiomycota</taxon>
        <taxon>Agaricomycotina</taxon>
        <taxon>Agaricomycetes</taxon>
        <taxon>Hymenochaetales</taxon>
        <taxon>Schizoporaceae</taxon>
        <taxon>Schizopora</taxon>
    </lineage>
</organism>
<evidence type="ECO:0000313" key="3">
    <source>
        <dbReference type="Proteomes" id="UP000053477"/>
    </source>
</evidence>